<reference evidence="11 12" key="1">
    <citation type="journal article" date="2018" name="New Phytol.">
        <title>Phylogenomics of Endogonaceae and evolution of mycorrhizas within Mucoromycota.</title>
        <authorList>
            <person name="Chang Y."/>
            <person name="Desiro A."/>
            <person name="Na H."/>
            <person name="Sandor L."/>
            <person name="Lipzen A."/>
            <person name="Clum A."/>
            <person name="Barry K."/>
            <person name="Grigoriev I.V."/>
            <person name="Martin F.M."/>
            <person name="Stajich J.E."/>
            <person name="Smith M.E."/>
            <person name="Bonito G."/>
            <person name="Spatafora J.W."/>
        </authorList>
    </citation>
    <scope>NUCLEOTIDE SEQUENCE [LARGE SCALE GENOMIC DNA]</scope>
    <source>
        <strain evidence="11 12">AD002</strain>
    </source>
</reference>
<dbReference type="NCBIfam" id="TIGR00555">
    <property type="entry name" value="panK_eukar"/>
    <property type="match status" value="1"/>
</dbReference>
<keyword evidence="8" id="KW-0173">Coenzyme A biosynthesis</keyword>
<dbReference type="SUPFAM" id="SSF111321">
    <property type="entry name" value="AF1104-like"/>
    <property type="match status" value="1"/>
</dbReference>
<dbReference type="PANTHER" id="PTHR12280">
    <property type="entry name" value="PANTOTHENATE KINASE"/>
    <property type="match status" value="1"/>
</dbReference>
<keyword evidence="3" id="KW-0533">Nickel</keyword>
<dbReference type="AlphaFoldDB" id="A0A433QBR7"/>
<dbReference type="GO" id="GO:0005829">
    <property type="term" value="C:cytosol"/>
    <property type="evidence" value="ECO:0007669"/>
    <property type="project" value="TreeGrafter"/>
</dbReference>
<comment type="cofactor">
    <cofactor evidence="1">
        <name>Mn(2+)</name>
        <dbReference type="ChEBI" id="CHEBI:29035"/>
    </cofactor>
</comment>
<dbReference type="Gene3D" id="3.30.420.510">
    <property type="match status" value="1"/>
</dbReference>
<proteinExistence type="predicted"/>
<dbReference type="Gene3D" id="3.30.420.40">
    <property type="match status" value="1"/>
</dbReference>
<keyword evidence="5" id="KW-0547">Nucleotide-binding</keyword>
<dbReference type="EMBL" id="RBNJ01008899">
    <property type="protein sequence ID" value="RUS27179.1"/>
    <property type="molecule type" value="Genomic_DNA"/>
</dbReference>
<evidence type="ECO:0000256" key="4">
    <source>
        <dbReference type="ARBA" id="ARBA00022723"/>
    </source>
</evidence>
<dbReference type="InterPro" id="IPR035073">
    <property type="entry name" value="At2g17340_3_helix_bundle"/>
</dbReference>
<dbReference type="InterPro" id="IPR036075">
    <property type="entry name" value="ARMT-1-like_metal-bd_sf"/>
</dbReference>
<keyword evidence="9" id="KW-0464">Manganese</keyword>
<evidence type="ECO:0000256" key="8">
    <source>
        <dbReference type="ARBA" id="ARBA00022993"/>
    </source>
</evidence>
<name>A0A433QBR7_9FUNG</name>
<dbReference type="GO" id="GO:0005524">
    <property type="term" value="F:ATP binding"/>
    <property type="evidence" value="ECO:0007669"/>
    <property type="project" value="UniProtKB-KW"/>
</dbReference>
<dbReference type="Gene3D" id="1.20.1700.10">
    <property type="entry name" value="AF1104-like"/>
    <property type="match status" value="1"/>
</dbReference>
<evidence type="ECO:0000313" key="11">
    <source>
        <dbReference type="EMBL" id="RUS27179.1"/>
    </source>
</evidence>
<feature type="domain" description="Damage-control phosphatase ARMT1-like metal-binding" evidence="10">
    <location>
        <begin position="483"/>
        <end position="690"/>
    </location>
</feature>
<evidence type="ECO:0000256" key="1">
    <source>
        <dbReference type="ARBA" id="ARBA00001936"/>
    </source>
</evidence>
<dbReference type="GO" id="GO:0015937">
    <property type="term" value="P:coenzyme A biosynthetic process"/>
    <property type="evidence" value="ECO:0007669"/>
    <property type="project" value="UniProtKB-KW"/>
</dbReference>
<dbReference type="PANTHER" id="PTHR12280:SF20">
    <property type="entry name" value="4'-PHOSPHOPANTETHEINE PHOSPHATASE"/>
    <property type="match status" value="1"/>
</dbReference>
<evidence type="ECO:0000313" key="12">
    <source>
        <dbReference type="Proteomes" id="UP000274822"/>
    </source>
</evidence>
<keyword evidence="6" id="KW-0378">Hydrolase</keyword>
<gene>
    <name evidence="11" type="ORF">BC938DRAFT_483619</name>
</gene>
<evidence type="ECO:0000256" key="6">
    <source>
        <dbReference type="ARBA" id="ARBA00022801"/>
    </source>
</evidence>
<keyword evidence="12" id="KW-1185">Reference proteome</keyword>
<dbReference type="GO" id="GO:0046872">
    <property type="term" value="F:metal ion binding"/>
    <property type="evidence" value="ECO:0007669"/>
    <property type="project" value="UniProtKB-KW"/>
</dbReference>
<evidence type="ECO:0000256" key="7">
    <source>
        <dbReference type="ARBA" id="ARBA00022840"/>
    </source>
</evidence>
<evidence type="ECO:0000256" key="5">
    <source>
        <dbReference type="ARBA" id="ARBA00022741"/>
    </source>
</evidence>
<sequence length="697" mass="77740">MSSPIEYSSPPQQLRNMNLTGASISEDILAPNDVRDIFLPNQTEHVSQIALDIGGSLAKVVYFTGSPGRTGGRLNFKKFETEHIDLCIDFIAVLVANARKQNAENDRPTGPQVIKATGGGAHLFYDRLCQRLPGVVIQKEDEMNCLITGLNFFITEIPYEVFTYTQTDPMGFEETPKNIYPYMLVNIGSGVSILKVTGPDQFERISGTSLGGGTLWGLLSLLTGAQTFDEMLDASQIGDNRNVDMLVGDIYGTDYSKIGLKSTTIASSFGKVFKRNVKCEQGAFKNEDISRSLLYMVSNNIGQIAYLNAEKHSLKRIYFGGCFIRGHPITMNTLSYAIHFWSKGQMKALFLRHEGHLGAVGAFLKHHPVKRFSFSENFTLSQKISGESRIATGVLERAPNRLTAFPLLDNLGAYHPDTFELIEPQSQRYWIDTLESGMDHLIDMAAQWESERAREDKDEGQEDTVLAPVVTASMRTADFVDEEDIRHRLEQFSNLFKSHLVRLRSSPTMYGSLTVRGLLNLREQCLRELGFPDIFSKVKRLENRAAFGRLRAVLDDIDAVEQDRLRVTLLIKNILAGNMFDWGSNQVLEMLRSGQLDFESAKIRVRIPTEPQFNSLNAFLDSVCEGPRRRTYTKVVIFVDNSGADIVLGVIPFARYFLAKGADVILAANSFPAVNDVTASELKSIMSSVAELDETIA</sequence>
<keyword evidence="7" id="KW-0067">ATP-binding</keyword>
<dbReference type="Pfam" id="PF01937">
    <property type="entry name" value="ARMT1-like_dom"/>
    <property type="match status" value="1"/>
</dbReference>
<dbReference type="CDD" id="cd24123">
    <property type="entry name" value="ASKHA_NBD_PanK-II_Pank4"/>
    <property type="match status" value="1"/>
</dbReference>
<keyword evidence="4" id="KW-0479">Metal-binding</keyword>
<feature type="non-terminal residue" evidence="11">
    <location>
        <position position="697"/>
    </location>
</feature>
<dbReference type="GO" id="GO:0016787">
    <property type="term" value="F:hydrolase activity"/>
    <property type="evidence" value="ECO:0007669"/>
    <property type="project" value="UniProtKB-KW"/>
</dbReference>
<dbReference type="GO" id="GO:0004594">
    <property type="term" value="F:pantothenate kinase activity"/>
    <property type="evidence" value="ECO:0007669"/>
    <property type="project" value="TreeGrafter"/>
</dbReference>
<dbReference type="InterPro" id="IPR002791">
    <property type="entry name" value="ARMT1-like_metal-bd"/>
</dbReference>
<accession>A0A433QBR7</accession>
<dbReference type="Gene3D" id="3.40.50.10880">
    <property type="entry name" value="Uncharacterised protein PF01937, DUF89, domain 3"/>
    <property type="match status" value="1"/>
</dbReference>
<evidence type="ECO:0000256" key="3">
    <source>
        <dbReference type="ARBA" id="ARBA00022596"/>
    </source>
</evidence>
<organism evidence="11 12">
    <name type="scientific">Jimgerdemannia flammicorona</name>
    <dbReference type="NCBI Taxonomy" id="994334"/>
    <lineage>
        <taxon>Eukaryota</taxon>
        <taxon>Fungi</taxon>
        <taxon>Fungi incertae sedis</taxon>
        <taxon>Mucoromycota</taxon>
        <taxon>Mucoromycotina</taxon>
        <taxon>Endogonomycetes</taxon>
        <taxon>Endogonales</taxon>
        <taxon>Endogonaceae</taxon>
        <taxon>Jimgerdemannia</taxon>
    </lineage>
</organism>
<evidence type="ECO:0000256" key="2">
    <source>
        <dbReference type="ARBA" id="ARBA00001967"/>
    </source>
</evidence>
<dbReference type="Proteomes" id="UP000274822">
    <property type="component" value="Unassembled WGS sequence"/>
</dbReference>
<evidence type="ECO:0000259" key="10">
    <source>
        <dbReference type="Pfam" id="PF01937"/>
    </source>
</evidence>
<comment type="cofactor">
    <cofactor evidence="2">
        <name>Ni(2+)</name>
        <dbReference type="ChEBI" id="CHEBI:49786"/>
    </cofactor>
</comment>
<evidence type="ECO:0000256" key="9">
    <source>
        <dbReference type="ARBA" id="ARBA00023211"/>
    </source>
</evidence>
<dbReference type="InterPro" id="IPR004567">
    <property type="entry name" value="Type_II_PanK"/>
</dbReference>
<dbReference type="Pfam" id="PF03630">
    <property type="entry name" value="Fumble"/>
    <property type="match status" value="1"/>
</dbReference>
<dbReference type="GO" id="GO:0005634">
    <property type="term" value="C:nucleus"/>
    <property type="evidence" value="ECO:0007669"/>
    <property type="project" value="TreeGrafter"/>
</dbReference>
<dbReference type="SUPFAM" id="SSF53067">
    <property type="entry name" value="Actin-like ATPase domain"/>
    <property type="match status" value="2"/>
</dbReference>
<protein>
    <submittedName>
        <fullName evidence="11">Fumble-domain-containing protein</fullName>
    </submittedName>
</protein>
<dbReference type="FunFam" id="3.30.420.40:FF:000115">
    <property type="entry name" value="Pantothenate kinase PanK"/>
    <property type="match status" value="1"/>
</dbReference>
<comment type="caution">
    <text evidence="11">The sequence shown here is derived from an EMBL/GenBank/DDBJ whole genome shotgun (WGS) entry which is preliminary data.</text>
</comment>
<dbReference type="InterPro" id="IPR043129">
    <property type="entry name" value="ATPase_NBD"/>
</dbReference>